<dbReference type="EMBL" id="VLLB01000002">
    <property type="protein sequence ID" value="TWI67527.1"/>
    <property type="molecule type" value="Genomic_DNA"/>
</dbReference>
<dbReference type="OrthoDB" id="9763676at2"/>
<accession>A0A562REM0</accession>
<comment type="caution">
    <text evidence="1">The sequence shown here is derived from an EMBL/GenBank/DDBJ whole genome shotgun (WGS) entry which is preliminary data.</text>
</comment>
<dbReference type="InterPro" id="IPR010272">
    <property type="entry name" value="T6SS_TssF"/>
</dbReference>
<evidence type="ECO:0000313" key="2">
    <source>
        <dbReference type="Proteomes" id="UP000318431"/>
    </source>
</evidence>
<sequence length="611" mass="67754">MEQLLPYLQEELATLRRDCRELSVRYPRLAGMLGITDDACGDPHVERLIQACALLSARVSKKLDDDYPRFTQALLQTTYPHYLRPFPSCSVIQIDYQMASSEQPRTVPRGTDLKSRPVQGVRCHFRTSTDVVLSPLGVTGARYIPVASAPEGHRIDHAFESAFEFSLTSVTPLKELEMKRLTLFINGEASLCAALRDALFLRTAPAFVRSDGTGPWYRLPVFPIHPAGFQDSDALLPWPARSHPAYRLLTEYFAFPDKFNFIEIDLAAVLAKMPQLGNGFTLHLPLRGLTRDAATSRTLANVGAGNLLSHCAPVINLHSRAAAPIDLHRRAPEYPLLIDLARPAEYELYSIDTARLISGTGTSQRTTELRPFYGRSHGQGTSATGEGGYWITHRDDAAAEGDPGHEIRIALVDHEMRTSLPEAQTLSVDITCSNRDVPSTLAYGRADGDLQANGILDSAPIRFLRKPTLSRRFPANQRAHWRLISHLALNQRALSDLGLVELRKMLTLYDLPCSPITQRQIEGIVALSSRTVHEWVRSGEHTALMAGIDICVTVDESAYVASGLHVFIQLLDRFLALYGQINVFTRLRFLSATTGQEILLCPPRSGMTVLS</sequence>
<dbReference type="PANTHER" id="PTHR35370">
    <property type="entry name" value="CYTOPLASMIC PROTEIN-RELATED-RELATED"/>
    <property type="match status" value="1"/>
</dbReference>
<protein>
    <submittedName>
        <fullName evidence="1">Type VI secretion system protein ImpG</fullName>
    </submittedName>
</protein>
<dbReference type="NCBIfam" id="TIGR03359">
    <property type="entry name" value="VI_chp_6"/>
    <property type="match status" value="1"/>
</dbReference>
<dbReference type="PANTHER" id="PTHR35370:SF1">
    <property type="entry name" value="TYPE VI SECRETION SYSTEM COMPONENT TSSF1"/>
    <property type="match status" value="1"/>
</dbReference>
<organism evidence="1 2">
    <name type="scientific">Pseudoduganella lurida</name>
    <dbReference type="NCBI Taxonomy" id="1036180"/>
    <lineage>
        <taxon>Bacteria</taxon>
        <taxon>Pseudomonadati</taxon>
        <taxon>Pseudomonadota</taxon>
        <taxon>Betaproteobacteria</taxon>
        <taxon>Burkholderiales</taxon>
        <taxon>Oxalobacteraceae</taxon>
        <taxon>Telluria group</taxon>
        <taxon>Pseudoduganella</taxon>
    </lineage>
</organism>
<dbReference type="Proteomes" id="UP000318431">
    <property type="component" value="Unassembled WGS sequence"/>
</dbReference>
<name>A0A562REM0_9BURK</name>
<evidence type="ECO:0000313" key="1">
    <source>
        <dbReference type="EMBL" id="TWI67527.1"/>
    </source>
</evidence>
<dbReference type="RefSeq" id="WP_145648470.1">
    <property type="nucleotide sequence ID" value="NZ_VLLB01000002.1"/>
</dbReference>
<dbReference type="Pfam" id="PF05947">
    <property type="entry name" value="T6SS_TssF"/>
    <property type="match status" value="1"/>
</dbReference>
<dbReference type="AlphaFoldDB" id="A0A562REM0"/>
<gene>
    <name evidence="1" type="ORF">IP91_01640</name>
</gene>
<dbReference type="PIRSF" id="PIRSF028304">
    <property type="entry name" value="UCP028304"/>
    <property type="match status" value="1"/>
</dbReference>
<keyword evidence="2" id="KW-1185">Reference proteome</keyword>
<reference evidence="1 2" key="1">
    <citation type="journal article" date="2015" name="Stand. Genomic Sci.">
        <title>Genomic Encyclopedia of Bacterial and Archaeal Type Strains, Phase III: the genomes of soil and plant-associated and newly described type strains.</title>
        <authorList>
            <person name="Whitman W.B."/>
            <person name="Woyke T."/>
            <person name="Klenk H.P."/>
            <person name="Zhou Y."/>
            <person name="Lilburn T.G."/>
            <person name="Beck B.J."/>
            <person name="De Vos P."/>
            <person name="Vandamme P."/>
            <person name="Eisen J.A."/>
            <person name="Garrity G."/>
            <person name="Hugenholtz P."/>
            <person name="Kyrpides N.C."/>
        </authorList>
    </citation>
    <scope>NUCLEOTIDE SEQUENCE [LARGE SCALE GENOMIC DNA]</scope>
    <source>
        <strain evidence="1 2">CGMCC 1.10822</strain>
    </source>
</reference>
<proteinExistence type="predicted"/>